<evidence type="ECO:0000256" key="8">
    <source>
        <dbReference type="SAM" id="MobiDB-lite"/>
    </source>
</evidence>
<evidence type="ECO:0000256" key="2">
    <source>
        <dbReference type="ARBA" id="ARBA00006859"/>
    </source>
</evidence>
<comment type="similarity">
    <text evidence="2">Belongs to the peptidase A22B family.</text>
</comment>
<evidence type="ECO:0000256" key="5">
    <source>
        <dbReference type="ARBA" id="ARBA00022824"/>
    </source>
</evidence>
<reference evidence="10 11" key="1">
    <citation type="journal article" date="2023" name="IScience">
        <title>Expanded male sex-determining region conserved during the evolution of homothallism in the green alga Volvox.</title>
        <authorList>
            <person name="Yamamoto K."/>
            <person name="Matsuzaki R."/>
            <person name="Mahakham W."/>
            <person name="Heman W."/>
            <person name="Sekimoto H."/>
            <person name="Kawachi M."/>
            <person name="Minakuchi Y."/>
            <person name="Toyoda A."/>
            <person name="Nozaki H."/>
        </authorList>
    </citation>
    <scope>NUCLEOTIDE SEQUENCE [LARGE SCALE GENOMIC DNA]</scope>
    <source>
        <strain evidence="10 11">NIES-4468</strain>
    </source>
</reference>
<evidence type="ECO:0000313" key="10">
    <source>
        <dbReference type="EMBL" id="GLI71366.1"/>
    </source>
</evidence>
<evidence type="ECO:0000313" key="11">
    <source>
        <dbReference type="Proteomes" id="UP001165090"/>
    </source>
</evidence>
<feature type="compositionally biased region" description="Basic and acidic residues" evidence="8">
    <location>
        <begin position="381"/>
        <end position="396"/>
    </location>
</feature>
<keyword evidence="5" id="KW-0256">Endoplasmic reticulum</keyword>
<feature type="transmembrane region" description="Helical" evidence="9">
    <location>
        <begin position="338"/>
        <end position="357"/>
    </location>
</feature>
<keyword evidence="4" id="KW-0378">Hydrolase</keyword>
<accession>A0ABQ5SP12</accession>
<keyword evidence="6 9" id="KW-1133">Transmembrane helix</keyword>
<dbReference type="SMART" id="SM00730">
    <property type="entry name" value="PSN"/>
    <property type="match status" value="1"/>
</dbReference>
<feature type="region of interest" description="Disordered" evidence="8">
    <location>
        <begin position="375"/>
        <end position="396"/>
    </location>
</feature>
<feature type="transmembrane region" description="Helical" evidence="9">
    <location>
        <begin position="221"/>
        <end position="246"/>
    </location>
</feature>
<feature type="transmembrane region" description="Helical" evidence="9">
    <location>
        <begin position="310"/>
        <end position="332"/>
    </location>
</feature>
<evidence type="ECO:0000256" key="3">
    <source>
        <dbReference type="ARBA" id="ARBA00022692"/>
    </source>
</evidence>
<evidence type="ECO:0000256" key="9">
    <source>
        <dbReference type="SAM" id="Phobius"/>
    </source>
</evidence>
<dbReference type="Pfam" id="PF04258">
    <property type="entry name" value="Peptidase_A22B"/>
    <property type="match status" value="1"/>
</dbReference>
<comment type="caution">
    <text evidence="10">The sequence shown here is derived from an EMBL/GenBank/DDBJ whole genome shotgun (WGS) entry which is preliminary data.</text>
</comment>
<keyword evidence="11" id="KW-1185">Reference proteome</keyword>
<organism evidence="10 11">
    <name type="scientific">Volvox africanus</name>
    <dbReference type="NCBI Taxonomy" id="51714"/>
    <lineage>
        <taxon>Eukaryota</taxon>
        <taxon>Viridiplantae</taxon>
        <taxon>Chlorophyta</taxon>
        <taxon>core chlorophytes</taxon>
        <taxon>Chlorophyceae</taxon>
        <taxon>CS clade</taxon>
        <taxon>Chlamydomonadales</taxon>
        <taxon>Volvocaceae</taxon>
        <taxon>Volvox</taxon>
    </lineage>
</organism>
<feature type="transmembrane region" description="Helical" evidence="9">
    <location>
        <begin position="181"/>
        <end position="200"/>
    </location>
</feature>
<sequence>QGIQVCLTNLITLKPYTRLGDLGSSMAAVTSQASISHSDRPALAAHILLLCLSIAPLFVNVPANFNIVATASLAVYAGSWRSVKPAPPAESMTKKDAIRFPIVGSAVLFGLFLLFKFVPKWIVNALLSLYLGGIAIVVLTASVLPYLLDLFPESIRHREMGLPRIKIPYVFDNSDGSMRPTVPELILGTISLGFCAWYYVKKHWFANNMLGLSFCLEGIEHLSLGSVQVGTILLTGLFFYDIFWVFCTPVMVSVAKNFDGPIKLLFPRPGMLEDGKRPFAMLGLGDIVIPGVFVALILRYDVHRNFRSKYFRSAFGGYIAGLAATIVVMNVFQAAQPALLYIVPAVLGAVLGHAFLAGEFNDVLKFSEAAPEATEVAQKAAEGRGDEGAEESKKSQ</sequence>
<gene>
    <name evidence="10" type="ORF">VaNZ11_016555</name>
</gene>
<dbReference type="PANTHER" id="PTHR12174:SF23">
    <property type="entry name" value="MINOR HISTOCOMPATIBILITY ANTIGEN H13"/>
    <property type="match status" value="1"/>
</dbReference>
<evidence type="ECO:0000256" key="6">
    <source>
        <dbReference type="ARBA" id="ARBA00022989"/>
    </source>
</evidence>
<feature type="transmembrane region" description="Helical" evidence="9">
    <location>
        <begin position="279"/>
        <end position="298"/>
    </location>
</feature>
<evidence type="ECO:0008006" key="12">
    <source>
        <dbReference type="Google" id="ProtNLM"/>
    </source>
</evidence>
<feature type="transmembrane region" description="Helical" evidence="9">
    <location>
        <begin position="97"/>
        <end position="115"/>
    </location>
</feature>
<keyword evidence="3 9" id="KW-0812">Transmembrane</keyword>
<name>A0ABQ5SP12_9CHLO</name>
<feature type="transmembrane region" description="Helical" evidence="9">
    <location>
        <begin position="47"/>
        <end position="77"/>
    </location>
</feature>
<proteinExistence type="inferred from homology"/>
<evidence type="ECO:0000256" key="1">
    <source>
        <dbReference type="ARBA" id="ARBA00004477"/>
    </source>
</evidence>
<protein>
    <recommendedName>
        <fullName evidence="12">Signal peptide peptidase</fullName>
    </recommendedName>
</protein>
<keyword evidence="7 9" id="KW-0472">Membrane</keyword>
<dbReference type="PANTHER" id="PTHR12174">
    <property type="entry name" value="SIGNAL PEPTIDE PEPTIDASE"/>
    <property type="match status" value="1"/>
</dbReference>
<feature type="non-terminal residue" evidence="10">
    <location>
        <position position="1"/>
    </location>
</feature>
<dbReference type="InterPro" id="IPR007369">
    <property type="entry name" value="Peptidase_A22B_SPP"/>
</dbReference>
<comment type="subcellular location">
    <subcellularLocation>
        <location evidence="1">Endoplasmic reticulum membrane</location>
        <topology evidence="1">Multi-pass membrane protein</topology>
    </subcellularLocation>
</comment>
<evidence type="ECO:0000256" key="4">
    <source>
        <dbReference type="ARBA" id="ARBA00022801"/>
    </source>
</evidence>
<evidence type="ECO:0000256" key="7">
    <source>
        <dbReference type="ARBA" id="ARBA00023136"/>
    </source>
</evidence>
<feature type="transmembrane region" description="Helical" evidence="9">
    <location>
        <begin position="127"/>
        <end position="148"/>
    </location>
</feature>
<dbReference type="Proteomes" id="UP001165090">
    <property type="component" value="Unassembled WGS sequence"/>
</dbReference>
<dbReference type="InterPro" id="IPR006639">
    <property type="entry name" value="Preselin/SPP"/>
</dbReference>
<dbReference type="EMBL" id="BSDZ01000112">
    <property type="protein sequence ID" value="GLI71366.1"/>
    <property type="molecule type" value="Genomic_DNA"/>
</dbReference>